<dbReference type="Proteomes" id="UP000663844">
    <property type="component" value="Unassembled WGS sequence"/>
</dbReference>
<name>A0A820IYL9_9BILA</name>
<dbReference type="PANTHER" id="PTHR42714:SF2">
    <property type="entry name" value="TRNA MODIFICATION GTPASE GTPBP3, MITOCHONDRIAL"/>
    <property type="match status" value="1"/>
</dbReference>
<evidence type="ECO:0000313" key="2">
    <source>
        <dbReference type="EMBL" id="CAF4316721.1"/>
    </source>
</evidence>
<dbReference type="AlphaFoldDB" id="A0A820IYL9"/>
<dbReference type="SUPFAM" id="SSF116878">
    <property type="entry name" value="TrmE connector domain"/>
    <property type="match status" value="1"/>
</dbReference>
<dbReference type="Pfam" id="PF12631">
    <property type="entry name" value="MnmE_helical"/>
    <property type="match status" value="1"/>
</dbReference>
<evidence type="ECO:0000313" key="3">
    <source>
        <dbReference type="Proteomes" id="UP000663844"/>
    </source>
</evidence>
<dbReference type="GO" id="GO:0030488">
    <property type="term" value="P:tRNA methylation"/>
    <property type="evidence" value="ECO:0007669"/>
    <property type="project" value="TreeGrafter"/>
</dbReference>
<organism evidence="2 3">
    <name type="scientific">Adineta steineri</name>
    <dbReference type="NCBI Taxonomy" id="433720"/>
    <lineage>
        <taxon>Eukaryota</taxon>
        <taxon>Metazoa</taxon>
        <taxon>Spiralia</taxon>
        <taxon>Gnathifera</taxon>
        <taxon>Rotifera</taxon>
        <taxon>Eurotatoria</taxon>
        <taxon>Bdelloidea</taxon>
        <taxon>Adinetida</taxon>
        <taxon>Adinetidae</taxon>
        <taxon>Adineta</taxon>
    </lineage>
</organism>
<comment type="caution">
    <text evidence="2">The sequence shown here is derived from an EMBL/GenBank/DDBJ whole genome shotgun (WGS) entry which is preliminary data.</text>
</comment>
<dbReference type="GO" id="GO:0005739">
    <property type="term" value="C:mitochondrion"/>
    <property type="evidence" value="ECO:0007669"/>
    <property type="project" value="TreeGrafter"/>
</dbReference>
<sequence>PISCISNINIQEFLSKLTQTIADKCTEPSFTTPYLTNERHRIYLTQTVEDLKMFLLLINNNRDLVLAVEHLRLSIRSLGTITGVVYTEELLDVIFRDFCIGK</sequence>
<accession>A0A820IYL9</accession>
<protein>
    <recommendedName>
        <fullName evidence="1">MnmE helical domain-containing protein</fullName>
    </recommendedName>
</protein>
<proteinExistence type="predicted"/>
<dbReference type="PANTHER" id="PTHR42714">
    <property type="entry name" value="TRNA MODIFICATION GTPASE GTPBP3"/>
    <property type="match status" value="1"/>
</dbReference>
<gene>
    <name evidence="2" type="ORF">OXD698_LOCUS46941</name>
</gene>
<dbReference type="InterPro" id="IPR027368">
    <property type="entry name" value="MnmE_dom2"/>
</dbReference>
<dbReference type="InterPro" id="IPR025867">
    <property type="entry name" value="MnmE_helical"/>
</dbReference>
<dbReference type="EMBL" id="CAJOAZ010017563">
    <property type="protein sequence ID" value="CAF4316721.1"/>
    <property type="molecule type" value="Genomic_DNA"/>
</dbReference>
<dbReference type="Gene3D" id="1.20.120.430">
    <property type="entry name" value="tRNA modification GTPase MnmE domain 2"/>
    <property type="match status" value="1"/>
</dbReference>
<feature type="non-terminal residue" evidence="2">
    <location>
        <position position="1"/>
    </location>
</feature>
<evidence type="ECO:0000259" key="1">
    <source>
        <dbReference type="Pfam" id="PF12631"/>
    </source>
</evidence>
<reference evidence="2" key="1">
    <citation type="submission" date="2021-02" db="EMBL/GenBank/DDBJ databases">
        <authorList>
            <person name="Nowell W R."/>
        </authorList>
    </citation>
    <scope>NUCLEOTIDE SEQUENCE</scope>
</reference>
<dbReference type="GO" id="GO:0002098">
    <property type="term" value="P:tRNA wobble uridine modification"/>
    <property type="evidence" value="ECO:0007669"/>
    <property type="project" value="TreeGrafter"/>
</dbReference>
<feature type="domain" description="MnmE helical" evidence="1">
    <location>
        <begin position="2"/>
        <end position="99"/>
    </location>
</feature>